<feature type="domain" description="DUF6697" evidence="3">
    <location>
        <begin position="294"/>
        <end position="422"/>
    </location>
</feature>
<proteinExistence type="predicted"/>
<keyword evidence="5" id="KW-1185">Reference proteome</keyword>
<dbReference type="HOGENOM" id="CLU_032738_1_0_1"/>
<protein>
    <recommendedName>
        <fullName evidence="3">DUF6697 domain-containing protein</fullName>
    </recommendedName>
</protein>
<evidence type="ECO:0000259" key="3">
    <source>
        <dbReference type="Pfam" id="PF20411"/>
    </source>
</evidence>
<dbReference type="Pfam" id="PF20411">
    <property type="entry name" value="DUF6697"/>
    <property type="match status" value="1"/>
</dbReference>
<name>S8F9U6_FOMSC</name>
<evidence type="ECO:0000313" key="5">
    <source>
        <dbReference type="Proteomes" id="UP000015241"/>
    </source>
</evidence>
<accession>S8F9U6</accession>
<reference evidence="4 5" key="1">
    <citation type="journal article" date="2012" name="Science">
        <title>The Paleozoic origin of enzymatic lignin decomposition reconstructed from 31 fungal genomes.</title>
        <authorList>
            <person name="Floudas D."/>
            <person name="Binder M."/>
            <person name="Riley R."/>
            <person name="Barry K."/>
            <person name="Blanchette R.A."/>
            <person name="Henrissat B."/>
            <person name="Martinez A.T."/>
            <person name="Otillar R."/>
            <person name="Spatafora J.W."/>
            <person name="Yadav J.S."/>
            <person name="Aerts A."/>
            <person name="Benoit I."/>
            <person name="Boyd A."/>
            <person name="Carlson A."/>
            <person name="Copeland A."/>
            <person name="Coutinho P.M."/>
            <person name="de Vries R.P."/>
            <person name="Ferreira P."/>
            <person name="Findley K."/>
            <person name="Foster B."/>
            <person name="Gaskell J."/>
            <person name="Glotzer D."/>
            <person name="Gorecki P."/>
            <person name="Heitman J."/>
            <person name="Hesse C."/>
            <person name="Hori C."/>
            <person name="Igarashi K."/>
            <person name="Jurgens J.A."/>
            <person name="Kallen N."/>
            <person name="Kersten P."/>
            <person name="Kohler A."/>
            <person name="Kuees U."/>
            <person name="Kumar T.K.A."/>
            <person name="Kuo A."/>
            <person name="LaButti K."/>
            <person name="Larrondo L.F."/>
            <person name="Lindquist E."/>
            <person name="Ling A."/>
            <person name="Lombard V."/>
            <person name="Lucas S."/>
            <person name="Lundell T."/>
            <person name="Martin R."/>
            <person name="McLaughlin D.J."/>
            <person name="Morgenstern I."/>
            <person name="Morin E."/>
            <person name="Murat C."/>
            <person name="Nagy L.G."/>
            <person name="Nolan M."/>
            <person name="Ohm R.A."/>
            <person name="Patyshakuliyeva A."/>
            <person name="Rokas A."/>
            <person name="Ruiz-Duenas F.J."/>
            <person name="Sabat G."/>
            <person name="Salamov A."/>
            <person name="Samejima M."/>
            <person name="Schmutz J."/>
            <person name="Slot J.C."/>
            <person name="St John F."/>
            <person name="Stenlid J."/>
            <person name="Sun H."/>
            <person name="Sun S."/>
            <person name="Syed K."/>
            <person name="Tsang A."/>
            <person name="Wiebenga A."/>
            <person name="Young D."/>
            <person name="Pisabarro A."/>
            <person name="Eastwood D.C."/>
            <person name="Martin F."/>
            <person name="Cullen D."/>
            <person name="Grigoriev I.V."/>
            <person name="Hibbett D.S."/>
        </authorList>
    </citation>
    <scope>NUCLEOTIDE SEQUENCE</scope>
    <source>
        <strain evidence="5">FP-58527</strain>
    </source>
</reference>
<evidence type="ECO:0000256" key="1">
    <source>
        <dbReference type="SAM" id="Coils"/>
    </source>
</evidence>
<feature type="region of interest" description="Disordered" evidence="2">
    <location>
        <begin position="1"/>
        <end position="28"/>
    </location>
</feature>
<dbReference type="EMBL" id="KE504166">
    <property type="protein sequence ID" value="EPS98380.1"/>
    <property type="molecule type" value="Genomic_DNA"/>
</dbReference>
<organism evidence="4 5">
    <name type="scientific">Fomitopsis schrenkii</name>
    <name type="common">Brown rot fungus</name>
    <dbReference type="NCBI Taxonomy" id="2126942"/>
    <lineage>
        <taxon>Eukaryota</taxon>
        <taxon>Fungi</taxon>
        <taxon>Dikarya</taxon>
        <taxon>Basidiomycota</taxon>
        <taxon>Agaricomycotina</taxon>
        <taxon>Agaricomycetes</taxon>
        <taxon>Polyporales</taxon>
        <taxon>Fomitopsis</taxon>
    </lineage>
</organism>
<dbReference type="AlphaFoldDB" id="S8F9U6"/>
<evidence type="ECO:0000313" key="4">
    <source>
        <dbReference type="EMBL" id="EPS98380.1"/>
    </source>
</evidence>
<sequence length="481" mass="53533">MSRKYAGKSNEQPQTRMQGVHGLDLNGDNAMKRPSGIDLNGDESAATTVELCLERLRLNDALSARDAVAQHLAAACVSVRQKTATIKTLEQEKSDLEMQLSFMNGRQEAALARSDNVGRTVQEREWTKVQVEVGALAEILRKLEHENKQLKTRLNGEEHDSRPSDWQLSLHRILRLVMPPPKEDAPRNVSSGGPPAPVDTPSKAGRQGSTMAPHIVDQGVQGDHGEGLSQLSPLAAPPDERSRVRNAVLQTLPLIPDTPSDVLKPIIIPPQYAFQDFVTALPVECTTSWNGEREEHGYFLIPLFNCTTNPRATTVHRWNLTDLGMHLNRTTECFFNKNGYWYYTGLYKTFWLDELSPAEWENLSAETVQALVKQTLAARKNTTPQNVYETGQLYAAGALRVGCIGLQCVGFSLNVYTQLIEAAERCAQTGRWMSAQGSCARKRNTRYQVNLLPRPQVTHSSKTKAILRPDQLVSHSRTAHL</sequence>
<dbReference type="Proteomes" id="UP000015241">
    <property type="component" value="Unassembled WGS sequence"/>
</dbReference>
<keyword evidence="1" id="KW-0175">Coiled coil</keyword>
<dbReference type="InterPro" id="IPR046520">
    <property type="entry name" value="DUF6697"/>
</dbReference>
<dbReference type="STRING" id="743788.S8F9U6"/>
<feature type="coiled-coil region" evidence="1">
    <location>
        <begin position="79"/>
        <end position="106"/>
    </location>
</feature>
<feature type="region of interest" description="Disordered" evidence="2">
    <location>
        <begin position="179"/>
        <end position="239"/>
    </location>
</feature>
<dbReference type="eggNOG" id="ENOG502SM88">
    <property type="taxonomic scope" value="Eukaryota"/>
</dbReference>
<dbReference type="InParanoid" id="S8F9U6"/>
<feature type="coiled-coil region" evidence="1">
    <location>
        <begin position="133"/>
        <end position="160"/>
    </location>
</feature>
<gene>
    <name evidence="4" type="ORF">FOMPIDRAFT_1031536</name>
</gene>
<evidence type="ECO:0000256" key="2">
    <source>
        <dbReference type="SAM" id="MobiDB-lite"/>
    </source>
</evidence>
<dbReference type="OrthoDB" id="3219211at2759"/>